<dbReference type="GO" id="GO:0001669">
    <property type="term" value="C:acrosomal vesicle"/>
    <property type="evidence" value="ECO:0007669"/>
    <property type="project" value="Ensembl"/>
</dbReference>
<dbReference type="SUPFAM" id="SSF50494">
    <property type="entry name" value="Trypsin-like serine proteases"/>
    <property type="match status" value="1"/>
</dbReference>
<keyword evidence="1" id="KW-0645">Protease</keyword>
<dbReference type="FunFam" id="2.40.10.10:FF:000068">
    <property type="entry name" value="transmembrane protease serine 2"/>
    <property type="match status" value="1"/>
</dbReference>
<evidence type="ECO:0000313" key="7">
    <source>
        <dbReference type="Proteomes" id="UP000005225"/>
    </source>
</evidence>
<keyword evidence="4" id="KW-1015">Disulfide bond</keyword>
<keyword evidence="7" id="KW-1185">Reference proteome</keyword>
<protein>
    <submittedName>
        <fullName evidence="6">Serine protease 55</fullName>
    </submittedName>
</protein>
<dbReference type="Gene3D" id="2.40.10.10">
    <property type="entry name" value="Trypsin-like serine proteases"/>
    <property type="match status" value="1"/>
</dbReference>
<reference evidence="6" key="3">
    <citation type="submission" date="2025-09" db="UniProtKB">
        <authorList>
            <consortium name="Ensembl"/>
        </authorList>
    </citation>
    <scope>IDENTIFICATION</scope>
</reference>
<dbReference type="InterPro" id="IPR018114">
    <property type="entry name" value="TRYPSIN_HIS"/>
</dbReference>
<dbReference type="PROSITE" id="PS50240">
    <property type="entry name" value="TRYPSIN_DOM"/>
    <property type="match status" value="1"/>
</dbReference>
<name>H0XAQ9_OTOGA</name>
<evidence type="ECO:0000256" key="3">
    <source>
        <dbReference type="ARBA" id="ARBA00022825"/>
    </source>
</evidence>
<accession>H0XAQ9</accession>
<dbReference type="InterPro" id="IPR001314">
    <property type="entry name" value="Peptidase_S1A"/>
</dbReference>
<dbReference type="InterPro" id="IPR009003">
    <property type="entry name" value="Peptidase_S1_PA"/>
</dbReference>
<dbReference type="PROSITE" id="PS00134">
    <property type="entry name" value="TRYPSIN_HIS"/>
    <property type="match status" value="1"/>
</dbReference>
<keyword evidence="2" id="KW-0378">Hydrolase</keyword>
<dbReference type="EMBL" id="AAQR03106109">
    <property type="status" value="NOT_ANNOTATED_CDS"/>
    <property type="molecule type" value="Genomic_DNA"/>
</dbReference>
<evidence type="ECO:0000259" key="5">
    <source>
        <dbReference type="PROSITE" id="PS50240"/>
    </source>
</evidence>
<dbReference type="FunCoup" id="H0XAQ9">
    <property type="interactions" value="91"/>
</dbReference>
<proteinExistence type="predicted"/>
<dbReference type="Ensembl" id="ENSOGAT00000014204.2">
    <property type="protein sequence ID" value="ENSOGAP00000012724.2"/>
    <property type="gene ID" value="ENSOGAG00000014201.2"/>
</dbReference>
<dbReference type="GO" id="GO:0007339">
    <property type="term" value="P:binding of sperm to zona pellucida"/>
    <property type="evidence" value="ECO:0007669"/>
    <property type="project" value="Ensembl"/>
</dbReference>
<dbReference type="InParanoid" id="H0XAQ9"/>
<dbReference type="STRING" id="30611.ENSOGAP00000012724"/>
<dbReference type="GO" id="GO:0006508">
    <property type="term" value="P:proteolysis"/>
    <property type="evidence" value="ECO:0007669"/>
    <property type="project" value="UniProtKB-KW"/>
</dbReference>
<dbReference type="AlphaFoldDB" id="H0XAQ9"/>
<reference evidence="6" key="2">
    <citation type="submission" date="2025-08" db="UniProtKB">
        <authorList>
            <consortium name="Ensembl"/>
        </authorList>
    </citation>
    <scope>IDENTIFICATION</scope>
</reference>
<organism evidence="6 7">
    <name type="scientific">Otolemur garnettii</name>
    <name type="common">Small-eared galago</name>
    <name type="synonym">Garnett's greater bushbaby</name>
    <dbReference type="NCBI Taxonomy" id="30611"/>
    <lineage>
        <taxon>Eukaryota</taxon>
        <taxon>Metazoa</taxon>
        <taxon>Chordata</taxon>
        <taxon>Craniata</taxon>
        <taxon>Vertebrata</taxon>
        <taxon>Euteleostomi</taxon>
        <taxon>Mammalia</taxon>
        <taxon>Eutheria</taxon>
        <taxon>Euarchontoglires</taxon>
        <taxon>Primates</taxon>
        <taxon>Strepsirrhini</taxon>
        <taxon>Lorisiformes</taxon>
        <taxon>Galagidae</taxon>
        <taxon>Otolemur</taxon>
    </lineage>
</organism>
<dbReference type="Pfam" id="PF00089">
    <property type="entry name" value="Trypsin"/>
    <property type="match status" value="1"/>
</dbReference>
<feature type="domain" description="Peptidase S1" evidence="5">
    <location>
        <begin position="37"/>
        <end position="276"/>
    </location>
</feature>
<dbReference type="HOGENOM" id="CLU_006842_0_4_1"/>
<dbReference type="GO" id="GO:0004252">
    <property type="term" value="F:serine-type endopeptidase activity"/>
    <property type="evidence" value="ECO:0007669"/>
    <property type="project" value="InterPro"/>
</dbReference>
<keyword evidence="3" id="KW-0720">Serine protease</keyword>
<reference evidence="7" key="1">
    <citation type="submission" date="2011-03" db="EMBL/GenBank/DDBJ databases">
        <title>Version 3 of the genome sequence of Otolemur garnettii (Bushbaby).</title>
        <authorList>
            <consortium name="The Broad Institute Genome Sequencing Platform"/>
            <person name="Di Palma F."/>
            <person name="Johnson J."/>
            <person name="Lander E.S."/>
            <person name="Lindblad-Toh K."/>
            <person name="Jaffe D.B."/>
            <person name="Gnerre S."/>
            <person name="MacCallum I."/>
            <person name="Przybylski D."/>
            <person name="Ribeiro F.J."/>
            <person name="Burton J.N."/>
            <person name="Walker B.J."/>
            <person name="Sharpe T."/>
            <person name="Hall G."/>
        </authorList>
    </citation>
    <scope>NUCLEOTIDE SEQUENCE [LARGE SCALE GENOMIC DNA]</scope>
</reference>
<dbReference type="GO" id="GO:0005886">
    <property type="term" value="C:plasma membrane"/>
    <property type="evidence" value="ECO:0007669"/>
    <property type="project" value="Ensembl"/>
</dbReference>
<evidence type="ECO:0000256" key="1">
    <source>
        <dbReference type="ARBA" id="ARBA00022670"/>
    </source>
</evidence>
<evidence type="ECO:0000256" key="2">
    <source>
        <dbReference type="ARBA" id="ARBA00022801"/>
    </source>
</evidence>
<evidence type="ECO:0000256" key="4">
    <source>
        <dbReference type="ARBA" id="ARBA00023157"/>
    </source>
</evidence>
<dbReference type="eggNOG" id="KOG3627">
    <property type="taxonomic scope" value="Eukaryota"/>
</dbReference>
<dbReference type="SMART" id="SM00020">
    <property type="entry name" value="Tryp_SPc"/>
    <property type="match status" value="1"/>
</dbReference>
<dbReference type="InterPro" id="IPR043504">
    <property type="entry name" value="Peptidase_S1_PA_chymotrypsin"/>
</dbReference>
<dbReference type="PRINTS" id="PR00722">
    <property type="entry name" value="CHYMOTRYPSIN"/>
</dbReference>
<dbReference type="PANTHER" id="PTHR24252">
    <property type="entry name" value="ACROSIN-RELATED"/>
    <property type="match status" value="1"/>
</dbReference>
<dbReference type="PANTHER" id="PTHR24252:SF7">
    <property type="entry name" value="HYALIN"/>
    <property type="match status" value="1"/>
</dbReference>
<dbReference type="GeneTree" id="ENSGT00940000156020"/>
<evidence type="ECO:0000313" key="6">
    <source>
        <dbReference type="Ensembl" id="ENSOGAP00000012724.2"/>
    </source>
</evidence>
<sequence>TLKSSSLLVLEHKMDIKAEIVCGERPAFEEKVQYSRIIDGLEAEVGEFPWQVSIQARNEPFCGGAILNQWWILTAAHCLSQDFISPEELNVVVGTNDLTSSHVETKAVASIIINKDFKKTNMDNDIALLLLVTPITFSDLKVPICLPTEHSPSKWHECWVAGWGQTEPGNTNSKTMELLKVPMIITDWEMCLKDFSKLTMNCVLPQMGHLEWGSLMPGDLCLQGDSGGPLVCTPERGGKWYQVGIISWGRSCGKKNTSGIYTALANYHQWILKVTQVEGRPFHPEEMTGLSKLKGAGSQASGPPEPCSLRLWFLLYLSSCVLFRAI</sequence>
<dbReference type="Proteomes" id="UP000005225">
    <property type="component" value="Unassembled WGS sequence"/>
</dbReference>
<dbReference type="InterPro" id="IPR001254">
    <property type="entry name" value="Trypsin_dom"/>
</dbReference>
<dbReference type="OMA" id="GVGEFPW"/>
<dbReference type="CDD" id="cd00190">
    <property type="entry name" value="Tryp_SPc"/>
    <property type="match status" value="1"/>
</dbReference>
<dbReference type="GO" id="GO:0030317">
    <property type="term" value="P:flagellated sperm motility"/>
    <property type="evidence" value="ECO:0007669"/>
    <property type="project" value="Ensembl"/>
</dbReference>